<accession>A0A7X0FXN3</accession>
<evidence type="ECO:0000313" key="3">
    <source>
        <dbReference type="Proteomes" id="UP000546324"/>
    </source>
</evidence>
<name>A0A7X0FXN3_9ACTN</name>
<evidence type="ECO:0000313" key="2">
    <source>
        <dbReference type="EMBL" id="MBB6395649.1"/>
    </source>
</evidence>
<keyword evidence="1" id="KW-0812">Transmembrane</keyword>
<comment type="caution">
    <text evidence="2">The sequence shown here is derived from an EMBL/GenBank/DDBJ whole genome shotgun (WGS) entry which is preliminary data.</text>
</comment>
<keyword evidence="1" id="KW-0472">Membrane</keyword>
<feature type="transmembrane region" description="Helical" evidence="1">
    <location>
        <begin position="44"/>
        <end position="61"/>
    </location>
</feature>
<dbReference type="Proteomes" id="UP000546324">
    <property type="component" value="Unassembled WGS sequence"/>
</dbReference>
<reference evidence="2 3" key="1">
    <citation type="submission" date="2020-08" db="EMBL/GenBank/DDBJ databases">
        <title>Sequencing the genomes of 1000 actinobacteria strains.</title>
        <authorList>
            <person name="Klenk H.-P."/>
        </authorList>
    </citation>
    <scope>NUCLEOTIDE SEQUENCE [LARGE SCALE GENOMIC DNA]</scope>
    <source>
        <strain evidence="2 3">DSM 43675</strain>
    </source>
</reference>
<dbReference type="AlphaFoldDB" id="A0A7X0FXN3"/>
<proteinExistence type="predicted"/>
<dbReference type="EMBL" id="JACHMQ010000001">
    <property type="protein sequence ID" value="MBB6395649.1"/>
    <property type="molecule type" value="Genomic_DNA"/>
</dbReference>
<keyword evidence="3" id="KW-1185">Reference proteome</keyword>
<dbReference type="RefSeq" id="WP_185025113.1">
    <property type="nucleotide sequence ID" value="NZ_JACHMQ010000001.1"/>
</dbReference>
<evidence type="ECO:0000256" key="1">
    <source>
        <dbReference type="SAM" id="Phobius"/>
    </source>
</evidence>
<sequence>MKQGDLSSLFAFGAVLGAVDACLGGLLGRMFLAEKASRDGMNRGFLVVAVTVIFVSLLPMFDEQIGGGLVGYRSLIVGALCATRGVGRCPSRAAR</sequence>
<organism evidence="2 3">
    <name type="scientific">Actinomadura coerulea</name>
    <dbReference type="NCBI Taxonomy" id="46159"/>
    <lineage>
        <taxon>Bacteria</taxon>
        <taxon>Bacillati</taxon>
        <taxon>Actinomycetota</taxon>
        <taxon>Actinomycetes</taxon>
        <taxon>Streptosporangiales</taxon>
        <taxon>Thermomonosporaceae</taxon>
        <taxon>Actinomadura</taxon>
    </lineage>
</organism>
<gene>
    <name evidence="2" type="ORF">BKA00_002563</name>
</gene>
<keyword evidence="1" id="KW-1133">Transmembrane helix</keyword>
<feature type="transmembrane region" description="Helical" evidence="1">
    <location>
        <begin position="67"/>
        <end position="87"/>
    </location>
</feature>
<protein>
    <submittedName>
        <fullName evidence="2">Uncharacterized protein</fullName>
    </submittedName>
</protein>
<feature type="transmembrane region" description="Helical" evidence="1">
    <location>
        <begin position="6"/>
        <end position="32"/>
    </location>
</feature>